<dbReference type="RefSeq" id="WP_171327433.1">
    <property type="nucleotide sequence ID" value="NZ_CAWPOP010000001.1"/>
</dbReference>
<comment type="caution">
    <text evidence="2">The sequence shown here is derived from an EMBL/GenBank/DDBJ whole genome shotgun (WGS) entry which is preliminary data.</text>
</comment>
<dbReference type="SUPFAM" id="SSF75712">
    <property type="entry name" value="Rad50 coiled-coil Zn hook"/>
    <property type="match status" value="1"/>
</dbReference>
<organism evidence="2 3">
    <name type="scientific">Vibrio splendidus</name>
    <dbReference type="NCBI Taxonomy" id="29497"/>
    <lineage>
        <taxon>Bacteria</taxon>
        <taxon>Pseudomonadati</taxon>
        <taxon>Pseudomonadota</taxon>
        <taxon>Gammaproteobacteria</taxon>
        <taxon>Vibrionales</taxon>
        <taxon>Vibrionaceae</taxon>
        <taxon>Vibrio</taxon>
    </lineage>
</organism>
<name>A0A7Y4D3L6_VIBSP</name>
<dbReference type="Pfam" id="PF13476">
    <property type="entry name" value="AAA_23"/>
    <property type="match status" value="1"/>
</dbReference>
<dbReference type="InterPro" id="IPR038729">
    <property type="entry name" value="Rad50/SbcC_AAA"/>
</dbReference>
<evidence type="ECO:0000313" key="2">
    <source>
        <dbReference type="EMBL" id="NOJ11473.1"/>
    </source>
</evidence>
<dbReference type="GO" id="GO:0006302">
    <property type="term" value="P:double-strand break repair"/>
    <property type="evidence" value="ECO:0007669"/>
    <property type="project" value="InterPro"/>
</dbReference>
<evidence type="ECO:0000259" key="1">
    <source>
        <dbReference type="Pfam" id="PF13476"/>
    </source>
</evidence>
<dbReference type="PANTHER" id="PTHR32182">
    <property type="entry name" value="DNA REPLICATION AND REPAIR PROTEIN RECF"/>
    <property type="match status" value="1"/>
</dbReference>
<dbReference type="Gene3D" id="3.40.50.300">
    <property type="entry name" value="P-loop containing nucleotide triphosphate hydrolases"/>
    <property type="match status" value="2"/>
</dbReference>
<feature type="domain" description="Rad50/SbcC-type AAA" evidence="1">
    <location>
        <begin position="8"/>
        <end position="236"/>
    </location>
</feature>
<accession>A0A7Y4D3L6</accession>
<sequence>MNKWRINRLKINGFKAFSFFEEKYNNALIIYDGPNGFGKTSLFDAKQLLFRGQLPRIAARLKPVTPNKHSFKSNLYRHNSYTGDIRIIAELTNGNQTINIMRKADAKDMKAKMNKPSEFSIFKLYQSDKFDDWSSAVEILDENSFWRQYLGSNFQKNFDVLNYLQQDSKALIIPDGCCEDTTRTKQIEHLINLDELNSRLEHIRSLKAARKTAHDKELKVHNSLKMEVEKLKQQLSTPGQSIDYLRLTTSDLVPTWDSEAPLTTERLDDYPNQLVSINLLKTLVANSNEVAIRERNRKKSAFLETKEFVLTVRLASQISKLKPLRSLREQRKPLEKLIKVLTKNAIDIKKVDLTLLERPLGNGFDEFSKLVKQKEELQTYQSTIGDTKTKTLELRNRLKSTISENENNCPLCGFDYNEQRLLIDAIEVQTKQIENELDLNGKKIAECLNKIRSTLLALLPPLQVKLEKIDEEFDAILLRDLEAHEHQLDRLLAIANRVEKLNISLPKEYAETAERQSEQVEEVRRKILLTFETESDVLPEQAIAMFHGTFNNPEELKGITLEDIEKKLNYIHNEYSNLVSKTHEQKLKAFTKSEARLAAITKVENKLKNTEKQLNLARNTYINQTLGEIELLFHIYTGRLLQNMQTGLGIFLERAEGTQKDTPLQFKTARGHEHDAVLSMSSGQISALALSLFLALNKKYAETGFVFIDDPTQCMDEINIASLSDLLRVELRDRQVIMSTHEQDIANYLIYRYSKAGLSHQKINLLQKHRDAVADF</sequence>
<proteinExistence type="predicted"/>
<protein>
    <submittedName>
        <fullName evidence="2">AAA family ATPase</fullName>
    </submittedName>
</protein>
<dbReference type="EMBL" id="VTXL01000001">
    <property type="protein sequence ID" value="NOJ11473.1"/>
    <property type="molecule type" value="Genomic_DNA"/>
</dbReference>
<dbReference type="GO" id="GO:0000731">
    <property type="term" value="P:DNA synthesis involved in DNA repair"/>
    <property type="evidence" value="ECO:0007669"/>
    <property type="project" value="TreeGrafter"/>
</dbReference>
<dbReference type="GO" id="GO:0016887">
    <property type="term" value="F:ATP hydrolysis activity"/>
    <property type="evidence" value="ECO:0007669"/>
    <property type="project" value="InterPro"/>
</dbReference>
<dbReference type="PANTHER" id="PTHR32182:SF22">
    <property type="entry name" value="ATP-DEPENDENT ENDONUCLEASE, OLD FAMILY-RELATED"/>
    <property type="match status" value="1"/>
</dbReference>
<gene>
    <name evidence="2" type="ORF">F0234_01715</name>
</gene>
<dbReference type="SUPFAM" id="SSF52540">
    <property type="entry name" value="P-loop containing nucleoside triphosphate hydrolases"/>
    <property type="match status" value="1"/>
</dbReference>
<reference evidence="2 3" key="1">
    <citation type="submission" date="2019-09" db="EMBL/GenBank/DDBJ databases">
        <title>Draft genome sequencing and comparative genomics of hatchery-associated Vibrios.</title>
        <authorList>
            <person name="Kehlet-Delgado H."/>
            <person name="Mueller R.S."/>
        </authorList>
    </citation>
    <scope>NUCLEOTIDE SEQUENCE [LARGE SCALE GENOMIC DNA]</scope>
    <source>
        <strain evidence="2 3">99-70-13A3</strain>
    </source>
</reference>
<evidence type="ECO:0000313" key="3">
    <source>
        <dbReference type="Proteomes" id="UP000519158"/>
    </source>
</evidence>
<dbReference type="AlphaFoldDB" id="A0A7Y4D3L6"/>
<dbReference type="Proteomes" id="UP000519158">
    <property type="component" value="Unassembled WGS sequence"/>
</dbReference>
<dbReference type="InterPro" id="IPR027417">
    <property type="entry name" value="P-loop_NTPase"/>
</dbReference>